<evidence type="ECO:0000313" key="2">
    <source>
        <dbReference type="EMBL" id="WQF87045.1"/>
    </source>
</evidence>
<protein>
    <submittedName>
        <fullName evidence="2">Uncharacterized protein</fullName>
    </submittedName>
</protein>
<feature type="chain" id="PRO_5043332283" evidence="1">
    <location>
        <begin position="20"/>
        <end position="69"/>
    </location>
</feature>
<evidence type="ECO:0000256" key="1">
    <source>
        <dbReference type="SAM" id="SignalP"/>
    </source>
</evidence>
<dbReference type="Proteomes" id="UP001322277">
    <property type="component" value="Chromosome 8"/>
</dbReference>
<accession>A0AAX4IUU7</accession>
<dbReference type="KEGG" id="cdet:87948559"/>
<dbReference type="RefSeq" id="XP_062784266.1">
    <property type="nucleotide sequence ID" value="XM_062928215.1"/>
</dbReference>
<feature type="signal peptide" evidence="1">
    <location>
        <begin position="1"/>
        <end position="19"/>
    </location>
</feature>
<reference evidence="3" key="1">
    <citation type="journal article" date="2023" name="bioRxiv">
        <title>Complete genome of the Medicago anthracnose fungus, Colletotrichum destructivum, reveals a mini-chromosome-like region within a core chromosome.</title>
        <authorList>
            <person name="Lapalu N."/>
            <person name="Simon A."/>
            <person name="Lu A."/>
            <person name="Plaumann P.-L."/>
            <person name="Amselem J."/>
            <person name="Pigne S."/>
            <person name="Auger A."/>
            <person name="Koch C."/>
            <person name="Dallery J.-F."/>
            <person name="O'Connell R.J."/>
        </authorList>
    </citation>
    <scope>NUCLEOTIDE SEQUENCE [LARGE SCALE GENOMIC DNA]</scope>
    <source>
        <strain evidence="3">CBS 520.97</strain>
    </source>
</reference>
<keyword evidence="1" id="KW-0732">Signal</keyword>
<dbReference type="AlphaFoldDB" id="A0AAX4IUU7"/>
<keyword evidence="3" id="KW-1185">Reference proteome</keyword>
<sequence>MVSLSQLLSWATLVAVALAVGQNGECRTISDCDSGCIGNSKRYLYCQTDKTSTTGFRCLLGSATNPGCG</sequence>
<evidence type="ECO:0000313" key="3">
    <source>
        <dbReference type="Proteomes" id="UP001322277"/>
    </source>
</evidence>
<gene>
    <name evidence="2" type="ORF">CDEST_12059</name>
</gene>
<dbReference type="GeneID" id="87948559"/>
<proteinExistence type="predicted"/>
<name>A0AAX4IUU7_9PEZI</name>
<organism evidence="2 3">
    <name type="scientific">Colletotrichum destructivum</name>
    <dbReference type="NCBI Taxonomy" id="34406"/>
    <lineage>
        <taxon>Eukaryota</taxon>
        <taxon>Fungi</taxon>
        <taxon>Dikarya</taxon>
        <taxon>Ascomycota</taxon>
        <taxon>Pezizomycotina</taxon>
        <taxon>Sordariomycetes</taxon>
        <taxon>Hypocreomycetidae</taxon>
        <taxon>Glomerellales</taxon>
        <taxon>Glomerellaceae</taxon>
        <taxon>Colletotrichum</taxon>
        <taxon>Colletotrichum destructivum species complex</taxon>
    </lineage>
</organism>
<dbReference type="EMBL" id="CP137312">
    <property type="protein sequence ID" value="WQF87045.1"/>
    <property type="molecule type" value="Genomic_DNA"/>
</dbReference>